<organism evidence="2 3">
    <name type="scientific">Ignelater luminosus</name>
    <name type="common">Cucubano</name>
    <name type="synonym">Pyrophorus luminosus</name>
    <dbReference type="NCBI Taxonomy" id="2038154"/>
    <lineage>
        <taxon>Eukaryota</taxon>
        <taxon>Metazoa</taxon>
        <taxon>Ecdysozoa</taxon>
        <taxon>Arthropoda</taxon>
        <taxon>Hexapoda</taxon>
        <taxon>Insecta</taxon>
        <taxon>Pterygota</taxon>
        <taxon>Neoptera</taxon>
        <taxon>Endopterygota</taxon>
        <taxon>Coleoptera</taxon>
        <taxon>Polyphaga</taxon>
        <taxon>Elateriformia</taxon>
        <taxon>Elateroidea</taxon>
        <taxon>Elateridae</taxon>
        <taxon>Agrypninae</taxon>
        <taxon>Pyrophorini</taxon>
        <taxon>Ignelater</taxon>
    </lineage>
</organism>
<evidence type="ECO:0000313" key="3">
    <source>
        <dbReference type="Proteomes" id="UP000801492"/>
    </source>
</evidence>
<dbReference type="OrthoDB" id="6783654at2759"/>
<dbReference type="FunFam" id="3.30.420.10:FF:000063">
    <property type="entry name" value="Retrovirus-related Pol polyprotein from transposon 297-like Protein"/>
    <property type="match status" value="1"/>
</dbReference>
<keyword evidence="3" id="KW-1185">Reference proteome</keyword>
<dbReference type="InterPro" id="IPR036397">
    <property type="entry name" value="RNaseH_sf"/>
</dbReference>
<dbReference type="InterPro" id="IPR050951">
    <property type="entry name" value="Retrovirus_Pol_polyprotein"/>
</dbReference>
<feature type="non-terminal residue" evidence="2">
    <location>
        <position position="226"/>
    </location>
</feature>
<dbReference type="PROSITE" id="PS50994">
    <property type="entry name" value="INTEGRASE"/>
    <property type="match status" value="1"/>
</dbReference>
<protein>
    <recommendedName>
        <fullName evidence="1">Integrase catalytic domain-containing protein</fullName>
    </recommendedName>
</protein>
<accession>A0A8K0DE37</accession>
<proteinExistence type="predicted"/>
<name>A0A8K0DE37_IGNLU</name>
<feature type="domain" description="Integrase catalytic" evidence="1">
    <location>
        <begin position="8"/>
        <end position="160"/>
    </location>
</feature>
<dbReference type="SUPFAM" id="SSF53098">
    <property type="entry name" value="Ribonuclease H-like"/>
    <property type="match status" value="1"/>
</dbReference>
<reference evidence="2" key="1">
    <citation type="submission" date="2019-08" db="EMBL/GenBank/DDBJ databases">
        <title>The genome of the North American firefly Photinus pyralis.</title>
        <authorList>
            <consortium name="Photinus pyralis genome working group"/>
            <person name="Fallon T.R."/>
            <person name="Sander Lower S.E."/>
            <person name="Weng J.-K."/>
        </authorList>
    </citation>
    <scope>NUCLEOTIDE SEQUENCE</scope>
    <source>
        <strain evidence="2">TRF0915ILg1</strain>
        <tissue evidence="2">Whole body</tissue>
    </source>
</reference>
<comment type="caution">
    <text evidence="2">The sequence shown here is derived from an EMBL/GenBank/DDBJ whole genome shotgun (WGS) entry which is preliminary data.</text>
</comment>
<dbReference type="EMBL" id="VTPC01003099">
    <property type="protein sequence ID" value="KAF2899035.1"/>
    <property type="molecule type" value="Genomic_DNA"/>
</dbReference>
<dbReference type="InterPro" id="IPR012337">
    <property type="entry name" value="RNaseH-like_sf"/>
</dbReference>
<dbReference type="PANTHER" id="PTHR37984">
    <property type="entry name" value="PROTEIN CBG26694"/>
    <property type="match status" value="1"/>
</dbReference>
<dbReference type="AlphaFoldDB" id="A0A8K0DE37"/>
<dbReference type="Proteomes" id="UP000801492">
    <property type="component" value="Unassembled WGS sequence"/>
</dbReference>
<dbReference type="PANTHER" id="PTHR37984:SF5">
    <property type="entry name" value="PROTEIN NYNRIN-LIKE"/>
    <property type="match status" value="1"/>
</dbReference>
<evidence type="ECO:0000313" key="2">
    <source>
        <dbReference type="EMBL" id="KAF2899035.1"/>
    </source>
</evidence>
<evidence type="ECO:0000259" key="1">
    <source>
        <dbReference type="PROSITE" id="PS50994"/>
    </source>
</evidence>
<sequence>APLRPWEPAQKPFDRVHVDFAGPFMGTYYFILIDAFRRWPEIHSVKNITTSTTINICNKIFSSFGLPQVLVSDNGKQFLSYEFKNFLESNGIVHKVSAPYHPATNGLAEKTVQSFKNALRALRGNNNDRNRDLQTFLFNYRITPHTVTGESPSKLLFDTPTRTQLKTRILQEGDRVSVRSYQNSKWQFGYIHKVLGKLHYLVKLNDNSQICKRHIDQIRKIGDTAS</sequence>
<dbReference type="InterPro" id="IPR001584">
    <property type="entry name" value="Integrase_cat-core"/>
</dbReference>
<dbReference type="GO" id="GO:0015074">
    <property type="term" value="P:DNA integration"/>
    <property type="evidence" value="ECO:0007669"/>
    <property type="project" value="InterPro"/>
</dbReference>
<dbReference type="Pfam" id="PF00665">
    <property type="entry name" value="rve"/>
    <property type="match status" value="1"/>
</dbReference>
<gene>
    <name evidence="2" type="ORF">ILUMI_07140</name>
</gene>
<dbReference type="GO" id="GO:0003676">
    <property type="term" value="F:nucleic acid binding"/>
    <property type="evidence" value="ECO:0007669"/>
    <property type="project" value="InterPro"/>
</dbReference>
<dbReference type="Gene3D" id="3.30.420.10">
    <property type="entry name" value="Ribonuclease H-like superfamily/Ribonuclease H"/>
    <property type="match status" value="1"/>
</dbReference>